<evidence type="ECO:0000313" key="1">
    <source>
        <dbReference type="EMBL" id="AKU45233.1"/>
    </source>
</evidence>
<gene>
    <name evidence="1" type="ORF">GODINES_34</name>
</gene>
<dbReference type="Proteomes" id="UP000230307">
    <property type="component" value="Genome"/>
</dbReference>
<proteinExistence type="predicted"/>
<sequence length="127" mass="12861">MTVGITSYLANKLLDHVGRNVAYTPPAVVYAKAHTGDPGASGASNASAQTTRLAISFAAAAGGSMTANTTPEWTLNATETITHVSFWDASSGGNCLWTSQATVSKGGVSGDIIRISSNTLSFGPIAA</sequence>
<protein>
    <submittedName>
        <fullName evidence="1">Uncharacterized protein</fullName>
    </submittedName>
</protein>
<dbReference type="InterPro" id="IPR056908">
    <property type="entry name" value="Gp80-like"/>
</dbReference>
<name>A0A0K1LST1_9CAUD</name>
<accession>A0A0K1LST1</accession>
<evidence type="ECO:0000313" key="2">
    <source>
        <dbReference type="Proteomes" id="UP000230307"/>
    </source>
</evidence>
<dbReference type="EMBL" id="KR997932">
    <property type="protein sequence ID" value="AKU45233.1"/>
    <property type="molecule type" value="Genomic_DNA"/>
</dbReference>
<dbReference type="OrthoDB" id="18153at10239"/>
<organism evidence="1 2">
    <name type="scientific">Mycobacterium phage Godines</name>
    <dbReference type="NCBI Taxonomy" id="1675551"/>
    <lineage>
        <taxon>Viruses</taxon>
        <taxon>Duplodnaviria</taxon>
        <taxon>Heunggongvirae</taxon>
        <taxon>Uroviricota</taxon>
        <taxon>Caudoviricetes</taxon>
        <taxon>Bclasvirinae</taxon>
        <taxon>Rosebushvirus</taxon>
        <taxon>Rosebushvirus godines</taxon>
    </lineage>
</organism>
<keyword evidence="2" id="KW-1185">Reference proteome</keyword>
<dbReference type="Pfam" id="PF23140">
    <property type="entry name" value="Gp80"/>
    <property type="match status" value="1"/>
</dbReference>
<reference evidence="1 2" key="1">
    <citation type="journal article" date="2016" name="BMC Microbiol.">
        <title>Characterization of mycobacteria and mycobacteriophages isolated from compost at the Sao Paulo Zoo Park Foundation in Brazil and creation of the new mycobacteriophage Cluster U.</title>
        <authorList>
            <person name="Lima-Junior J.D."/>
            <person name="Viana-Niero C."/>
            <person name="Conde Oliveira D.V."/>
            <person name="Machado G.E."/>
            <person name="Rabello M.C."/>
            <person name="Martins-Junior J."/>
            <person name="Martins L.F."/>
            <person name="Digiampietri L.A."/>
            <person name="da Silva A.M."/>
            <person name="Setubal J.C."/>
            <person name="Russell D.A."/>
            <person name="Jacobs-Sera D."/>
            <person name="Pope W.H."/>
            <person name="Hatfull G.F."/>
            <person name="Leao S.C."/>
        </authorList>
    </citation>
    <scope>NUCLEOTIDE SEQUENCE [LARGE SCALE GENOMIC DNA]</scope>
</reference>